<sequence>MGDRVDALESQIGEMRVTLKTLADQMQQQTGVLNELSKLLGKKTTEMPTSSEASVGIEIQGDQIQGDSRL</sequence>
<accession>A0A392SVU8</accession>
<organism evidence="2 3">
    <name type="scientific">Trifolium medium</name>
    <dbReference type="NCBI Taxonomy" id="97028"/>
    <lineage>
        <taxon>Eukaryota</taxon>
        <taxon>Viridiplantae</taxon>
        <taxon>Streptophyta</taxon>
        <taxon>Embryophyta</taxon>
        <taxon>Tracheophyta</taxon>
        <taxon>Spermatophyta</taxon>
        <taxon>Magnoliopsida</taxon>
        <taxon>eudicotyledons</taxon>
        <taxon>Gunneridae</taxon>
        <taxon>Pentapetalae</taxon>
        <taxon>rosids</taxon>
        <taxon>fabids</taxon>
        <taxon>Fabales</taxon>
        <taxon>Fabaceae</taxon>
        <taxon>Papilionoideae</taxon>
        <taxon>50 kb inversion clade</taxon>
        <taxon>NPAAA clade</taxon>
        <taxon>Hologalegina</taxon>
        <taxon>IRL clade</taxon>
        <taxon>Trifolieae</taxon>
        <taxon>Trifolium</taxon>
    </lineage>
</organism>
<feature type="non-terminal residue" evidence="2">
    <location>
        <position position="70"/>
    </location>
</feature>
<reference evidence="2 3" key="1">
    <citation type="journal article" date="2018" name="Front. Plant Sci.">
        <title>Red Clover (Trifolium pratense) and Zigzag Clover (T. medium) - A Picture of Genomic Similarities and Differences.</title>
        <authorList>
            <person name="Dluhosova J."/>
            <person name="Istvanek J."/>
            <person name="Nedelnik J."/>
            <person name="Repkova J."/>
        </authorList>
    </citation>
    <scope>NUCLEOTIDE SEQUENCE [LARGE SCALE GENOMIC DNA]</scope>
    <source>
        <strain evidence="3">cv. 10/8</strain>
        <tissue evidence="2">Leaf</tissue>
    </source>
</reference>
<dbReference type="EMBL" id="LXQA010449259">
    <property type="protein sequence ID" value="MCI52567.1"/>
    <property type="molecule type" value="Genomic_DNA"/>
</dbReference>
<evidence type="ECO:0000256" key="1">
    <source>
        <dbReference type="SAM" id="MobiDB-lite"/>
    </source>
</evidence>
<protein>
    <submittedName>
        <fullName evidence="2">Uncharacterized protein</fullName>
    </submittedName>
</protein>
<name>A0A392SVU8_9FABA</name>
<evidence type="ECO:0000313" key="2">
    <source>
        <dbReference type="EMBL" id="MCI52567.1"/>
    </source>
</evidence>
<dbReference type="AlphaFoldDB" id="A0A392SVU8"/>
<comment type="caution">
    <text evidence="2">The sequence shown here is derived from an EMBL/GenBank/DDBJ whole genome shotgun (WGS) entry which is preliminary data.</text>
</comment>
<evidence type="ECO:0000313" key="3">
    <source>
        <dbReference type="Proteomes" id="UP000265520"/>
    </source>
</evidence>
<dbReference type="Proteomes" id="UP000265520">
    <property type="component" value="Unassembled WGS sequence"/>
</dbReference>
<feature type="region of interest" description="Disordered" evidence="1">
    <location>
        <begin position="44"/>
        <end position="70"/>
    </location>
</feature>
<proteinExistence type="predicted"/>
<keyword evidence="3" id="KW-1185">Reference proteome</keyword>